<dbReference type="EMBL" id="AP025591">
    <property type="protein sequence ID" value="BDG03124.1"/>
    <property type="molecule type" value="Genomic_DNA"/>
</dbReference>
<reference evidence="2" key="1">
    <citation type="journal article" date="2022" name="Int. J. Syst. Evol. Microbiol.">
        <title>Anaeromyxobacter oryzae sp. nov., Anaeromyxobacter diazotrophicus sp. nov. and Anaeromyxobacter paludicola sp. nov., isolated from paddy soils.</title>
        <authorList>
            <person name="Itoh H."/>
            <person name="Xu Z."/>
            <person name="Mise K."/>
            <person name="Masuda Y."/>
            <person name="Ushijima N."/>
            <person name="Hayakawa C."/>
            <person name="Shiratori Y."/>
            <person name="Senoo K."/>
        </authorList>
    </citation>
    <scope>NUCLEOTIDE SEQUENCE [LARGE SCALE GENOMIC DNA]</scope>
    <source>
        <strain evidence="2">Red232</strain>
    </source>
</reference>
<sequence length="370" mass="38515">MRALMLLGTGLTLLVGSSCGSDSCDAPAGCVRAGKSAGACQCLEWQTVAVNTAPIKFVVVSITYGAIGNGSVLSYGWTGPESSLPAAASELGGRLRAVVREDGAAEHTAAMVNTELGELGMGPLHPVTPESAAVLLAWGDGQGSGSAWGFRNELDVPGLSADAITVWVNPTLTVATDFAGGRQASWSWTSVGHCFWPNELSCEGPHFLDIPVEVLDGTRSSGDTHVAEFIATLTPAERTAILSYHPLYDPPGRDPATLKSDPRFLPLGTASVDDAGSSVPVTTWLPCQGDLSDADVEVLHETEIPFLGSQRLFLQHSVLSRLPTCQPQQPGIALATSTPGCAVAADVYVDRAFGTLLLVATEVASSCTRR</sequence>
<gene>
    <name evidence="1" type="ORF">AMOR_21200</name>
</gene>
<organism evidence="1 2">
    <name type="scientific">Anaeromyxobacter oryzae</name>
    <dbReference type="NCBI Taxonomy" id="2918170"/>
    <lineage>
        <taxon>Bacteria</taxon>
        <taxon>Pseudomonadati</taxon>
        <taxon>Myxococcota</taxon>
        <taxon>Myxococcia</taxon>
        <taxon>Myxococcales</taxon>
        <taxon>Cystobacterineae</taxon>
        <taxon>Anaeromyxobacteraceae</taxon>
        <taxon>Anaeromyxobacter</taxon>
    </lineage>
</organism>
<protein>
    <recommendedName>
        <fullName evidence="3">Lipoprotein</fullName>
    </recommendedName>
</protein>
<dbReference type="PROSITE" id="PS51257">
    <property type="entry name" value="PROKAR_LIPOPROTEIN"/>
    <property type="match status" value="1"/>
</dbReference>
<accession>A0ABN6MQ37</accession>
<evidence type="ECO:0000313" key="1">
    <source>
        <dbReference type="EMBL" id="BDG03124.1"/>
    </source>
</evidence>
<dbReference type="Proteomes" id="UP001162891">
    <property type="component" value="Chromosome"/>
</dbReference>
<name>A0ABN6MQ37_9BACT</name>
<keyword evidence="2" id="KW-1185">Reference proteome</keyword>
<evidence type="ECO:0008006" key="3">
    <source>
        <dbReference type="Google" id="ProtNLM"/>
    </source>
</evidence>
<proteinExistence type="predicted"/>
<evidence type="ECO:0000313" key="2">
    <source>
        <dbReference type="Proteomes" id="UP001162891"/>
    </source>
</evidence>